<dbReference type="InterPro" id="IPR027417">
    <property type="entry name" value="P-loop_NTPase"/>
</dbReference>
<evidence type="ECO:0000313" key="15">
    <source>
        <dbReference type="EMBL" id="MFL4468935.1"/>
    </source>
</evidence>
<comment type="catalytic activity">
    <reaction evidence="1 14">
        <text>adenosylcob(III)inamide + ATP = adenosylcob(III)inamide phosphate + ADP + H(+)</text>
        <dbReference type="Rhea" id="RHEA:15769"/>
        <dbReference type="ChEBI" id="CHEBI:2480"/>
        <dbReference type="ChEBI" id="CHEBI:15378"/>
        <dbReference type="ChEBI" id="CHEBI:30616"/>
        <dbReference type="ChEBI" id="CHEBI:58502"/>
        <dbReference type="ChEBI" id="CHEBI:456216"/>
        <dbReference type="EC" id="2.7.1.156"/>
    </reaction>
</comment>
<dbReference type="NCBIfam" id="NF004469">
    <property type="entry name" value="PRK05800.1"/>
    <property type="match status" value="1"/>
</dbReference>
<dbReference type="PIRSF" id="PIRSF006135">
    <property type="entry name" value="CobU"/>
    <property type="match status" value="1"/>
</dbReference>
<dbReference type="SUPFAM" id="SSF52540">
    <property type="entry name" value="P-loop containing nucleoside triphosphate hydrolases"/>
    <property type="match status" value="1"/>
</dbReference>
<comment type="pathway">
    <text evidence="6 14">Cofactor biosynthesis; adenosylcobalamin biosynthesis; adenosylcobalamin from cob(II)yrinate a,c-diamide: step 5/7.</text>
</comment>
<evidence type="ECO:0000256" key="8">
    <source>
        <dbReference type="ARBA" id="ARBA00022573"/>
    </source>
</evidence>
<evidence type="ECO:0000256" key="11">
    <source>
        <dbReference type="ARBA" id="ARBA00022777"/>
    </source>
</evidence>
<evidence type="ECO:0000256" key="10">
    <source>
        <dbReference type="ARBA" id="ARBA00022741"/>
    </source>
</evidence>
<dbReference type="Proteomes" id="UP001627408">
    <property type="component" value="Unassembled WGS sequence"/>
</dbReference>
<dbReference type="PANTHER" id="PTHR34848:SF1">
    <property type="entry name" value="BIFUNCTIONAL ADENOSYLCOBALAMIN BIOSYNTHESIS PROTEIN COBU"/>
    <property type="match status" value="1"/>
</dbReference>
<dbReference type="PANTHER" id="PTHR34848">
    <property type="match status" value="1"/>
</dbReference>
<evidence type="ECO:0000256" key="5">
    <source>
        <dbReference type="ARBA" id="ARBA00004692"/>
    </source>
</evidence>
<keyword evidence="8 14" id="KW-0169">Cobalamin biosynthesis</keyword>
<organism evidence="15 16">
    <name type="scientific">Tateyamaria armeniaca</name>
    <dbReference type="NCBI Taxonomy" id="2518930"/>
    <lineage>
        <taxon>Bacteria</taxon>
        <taxon>Pseudomonadati</taxon>
        <taxon>Pseudomonadota</taxon>
        <taxon>Alphaproteobacteria</taxon>
        <taxon>Rhodobacterales</taxon>
        <taxon>Roseobacteraceae</taxon>
        <taxon>Tateyamaria</taxon>
    </lineage>
</organism>
<gene>
    <name evidence="15" type="primary">cobU</name>
    <name evidence="15" type="ORF">ACERZ8_03255</name>
</gene>
<dbReference type="InterPro" id="IPR003203">
    <property type="entry name" value="CobU/CobP"/>
</dbReference>
<comment type="catalytic activity">
    <reaction evidence="2 14">
        <text>adenosylcob(III)inamide phosphate + GTP + H(+) = adenosylcob(III)inamide-GDP + diphosphate</text>
        <dbReference type="Rhea" id="RHEA:22712"/>
        <dbReference type="ChEBI" id="CHEBI:15378"/>
        <dbReference type="ChEBI" id="CHEBI:33019"/>
        <dbReference type="ChEBI" id="CHEBI:37565"/>
        <dbReference type="ChEBI" id="CHEBI:58502"/>
        <dbReference type="ChEBI" id="CHEBI:60487"/>
        <dbReference type="EC" id="2.7.7.62"/>
    </reaction>
</comment>
<evidence type="ECO:0000256" key="9">
    <source>
        <dbReference type="ARBA" id="ARBA00022679"/>
    </source>
</evidence>
<evidence type="ECO:0000256" key="3">
    <source>
        <dbReference type="ARBA" id="ARBA00001522"/>
    </source>
</evidence>
<name>A0ABW8UPX1_9RHOB</name>
<comment type="pathway">
    <text evidence="5 14">Cofactor biosynthesis; adenosylcobalamin biosynthesis; adenosylcobalamin from cob(II)yrinate a,c-diamide: step 6/7.</text>
</comment>
<keyword evidence="9 14" id="KW-0808">Transferase</keyword>
<reference evidence="15 16" key="1">
    <citation type="submission" date="2024-08" db="EMBL/GenBank/DDBJ databases">
        <title>Tateyamaria sp. nov., isolated from marine algae.</title>
        <authorList>
            <person name="Choi B.J."/>
            <person name="Kim J.M."/>
            <person name="Lee J.K."/>
            <person name="Choi D.G."/>
            <person name="Bayburt H."/>
            <person name="Baek J.H."/>
            <person name="Han D.M."/>
            <person name="Jeon C.O."/>
        </authorList>
    </citation>
    <scope>NUCLEOTIDE SEQUENCE [LARGE SCALE GENOMIC DNA]</scope>
    <source>
        <strain evidence="15 16">KMU-156</strain>
    </source>
</reference>
<evidence type="ECO:0000256" key="2">
    <source>
        <dbReference type="ARBA" id="ARBA00000711"/>
    </source>
</evidence>
<comment type="similarity">
    <text evidence="7 14">Belongs to the CobU/CobP family.</text>
</comment>
<dbReference type="GO" id="GO:0043752">
    <property type="term" value="F:adenosylcobinamide kinase activity"/>
    <property type="evidence" value="ECO:0007669"/>
    <property type="project" value="UniProtKB-EC"/>
</dbReference>
<evidence type="ECO:0000256" key="6">
    <source>
        <dbReference type="ARBA" id="ARBA00005159"/>
    </source>
</evidence>
<keyword evidence="13 14" id="KW-0342">GTP-binding</keyword>
<dbReference type="EC" id="2.7.7.62" evidence="14"/>
<dbReference type="EC" id="2.7.1.156" evidence="14"/>
<keyword evidence="12 14" id="KW-0067">ATP-binding</keyword>
<evidence type="ECO:0000256" key="13">
    <source>
        <dbReference type="ARBA" id="ARBA00023134"/>
    </source>
</evidence>
<protein>
    <recommendedName>
        <fullName evidence="14">Bifunctional adenosylcobalamin biosynthesis protein</fullName>
        <ecNumber evidence="14">2.7.1.156</ecNumber>
        <ecNumber evidence="14">2.7.7.62</ecNumber>
    </recommendedName>
</protein>
<comment type="function">
    <text evidence="4 14">Catalyzes ATP-dependent phosphorylation of adenosylcobinamide and addition of GMP to adenosylcobinamide phosphate.</text>
</comment>
<proteinExistence type="inferred from homology"/>
<keyword evidence="10 14" id="KW-0547">Nucleotide-binding</keyword>
<evidence type="ECO:0000256" key="14">
    <source>
        <dbReference type="PIRNR" id="PIRNR006135"/>
    </source>
</evidence>
<comment type="catalytic activity">
    <reaction evidence="3">
        <text>adenosylcob(III)inamide + GTP = adenosylcob(III)inamide phosphate + GDP + H(+)</text>
        <dbReference type="Rhea" id="RHEA:15765"/>
        <dbReference type="ChEBI" id="CHEBI:2480"/>
        <dbReference type="ChEBI" id="CHEBI:15378"/>
        <dbReference type="ChEBI" id="CHEBI:37565"/>
        <dbReference type="ChEBI" id="CHEBI:58189"/>
        <dbReference type="ChEBI" id="CHEBI:58502"/>
        <dbReference type="EC" id="2.7.1.156"/>
    </reaction>
</comment>
<dbReference type="RefSeq" id="WP_407590684.1">
    <property type="nucleotide sequence ID" value="NZ_JBHDIY010000002.1"/>
</dbReference>
<dbReference type="EMBL" id="JBHDIY010000002">
    <property type="protein sequence ID" value="MFL4468935.1"/>
    <property type="molecule type" value="Genomic_DNA"/>
</dbReference>
<keyword evidence="15" id="KW-0548">Nucleotidyltransferase</keyword>
<sequence>MLPSLTFVLGGAASGKSQTAEKIIINSGLIPVYLATARIWDDEVQSKVDQHCARRGPEWVTIDAPVDLTAPLSQATPDQVILLDCATMWLTNVMLDELDLAAAQSDLLEALAACAAPVVVVSNEVGQGIVPENALARRFREAQGRLNIALAAQADHVLHVVAGLSRTLKGAAQ</sequence>
<keyword evidence="11 14" id="KW-0418">Kinase</keyword>
<evidence type="ECO:0000256" key="4">
    <source>
        <dbReference type="ARBA" id="ARBA00003889"/>
    </source>
</evidence>
<dbReference type="Gene3D" id="3.40.50.300">
    <property type="entry name" value="P-loop containing nucleotide triphosphate hydrolases"/>
    <property type="match status" value="1"/>
</dbReference>
<evidence type="ECO:0000313" key="16">
    <source>
        <dbReference type="Proteomes" id="UP001627408"/>
    </source>
</evidence>
<accession>A0ABW8UPX1</accession>
<dbReference type="GO" id="GO:0008820">
    <property type="term" value="F:cobinamide phosphate guanylyltransferase activity"/>
    <property type="evidence" value="ECO:0007669"/>
    <property type="project" value="UniProtKB-EC"/>
</dbReference>
<evidence type="ECO:0000256" key="1">
    <source>
        <dbReference type="ARBA" id="ARBA00000312"/>
    </source>
</evidence>
<evidence type="ECO:0000256" key="12">
    <source>
        <dbReference type="ARBA" id="ARBA00022840"/>
    </source>
</evidence>
<evidence type="ECO:0000256" key="7">
    <source>
        <dbReference type="ARBA" id="ARBA00007490"/>
    </source>
</evidence>
<keyword evidence="16" id="KW-1185">Reference proteome</keyword>
<dbReference type="Pfam" id="PF02283">
    <property type="entry name" value="CobU"/>
    <property type="match status" value="1"/>
</dbReference>
<dbReference type="CDD" id="cd00544">
    <property type="entry name" value="CobU"/>
    <property type="match status" value="1"/>
</dbReference>
<comment type="caution">
    <text evidence="15">The sequence shown here is derived from an EMBL/GenBank/DDBJ whole genome shotgun (WGS) entry which is preliminary data.</text>
</comment>